<evidence type="ECO:0000313" key="1">
    <source>
        <dbReference type="EMBL" id="SVA69053.1"/>
    </source>
</evidence>
<sequence length="40" mass="4618">MKKIILFIFCLVLAVNLQANNAEKNDPISKKKRVLIFTKN</sequence>
<proteinExistence type="predicted"/>
<feature type="non-terminal residue" evidence="1">
    <location>
        <position position="40"/>
    </location>
</feature>
<dbReference type="EMBL" id="UINC01016613">
    <property type="protein sequence ID" value="SVA69053.1"/>
    <property type="molecule type" value="Genomic_DNA"/>
</dbReference>
<name>A0A381XXT9_9ZZZZ</name>
<reference evidence="1" key="1">
    <citation type="submission" date="2018-05" db="EMBL/GenBank/DDBJ databases">
        <authorList>
            <person name="Lanie J.A."/>
            <person name="Ng W.-L."/>
            <person name="Kazmierczak K.M."/>
            <person name="Andrzejewski T.M."/>
            <person name="Davidsen T.M."/>
            <person name="Wayne K.J."/>
            <person name="Tettelin H."/>
            <person name="Glass J.I."/>
            <person name="Rusch D."/>
            <person name="Podicherti R."/>
            <person name="Tsui H.-C.T."/>
            <person name="Winkler M.E."/>
        </authorList>
    </citation>
    <scope>NUCLEOTIDE SEQUENCE</scope>
</reference>
<protein>
    <submittedName>
        <fullName evidence="1">Uncharacterized protein</fullName>
    </submittedName>
</protein>
<dbReference type="AlphaFoldDB" id="A0A381XXT9"/>
<organism evidence="1">
    <name type="scientific">marine metagenome</name>
    <dbReference type="NCBI Taxonomy" id="408172"/>
    <lineage>
        <taxon>unclassified sequences</taxon>
        <taxon>metagenomes</taxon>
        <taxon>ecological metagenomes</taxon>
    </lineage>
</organism>
<gene>
    <name evidence="1" type="ORF">METZ01_LOCUS121907</name>
</gene>
<accession>A0A381XXT9</accession>